<organism evidence="1">
    <name type="scientific">uncultured Caudovirales phage</name>
    <dbReference type="NCBI Taxonomy" id="2100421"/>
    <lineage>
        <taxon>Viruses</taxon>
        <taxon>Duplodnaviria</taxon>
        <taxon>Heunggongvirae</taxon>
        <taxon>Uroviricota</taxon>
        <taxon>Caudoviricetes</taxon>
        <taxon>Peduoviridae</taxon>
        <taxon>Maltschvirus</taxon>
        <taxon>Maltschvirus maltsch</taxon>
    </lineage>
</organism>
<accession>A0A6J5LFF1</accession>
<dbReference type="EMBL" id="LR796272">
    <property type="protein sequence ID" value="CAB4132795.1"/>
    <property type="molecule type" value="Genomic_DNA"/>
</dbReference>
<reference evidence="1" key="1">
    <citation type="submission" date="2020-04" db="EMBL/GenBank/DDBJ databases">
        <authorList>
            <person name="Chiriac C."/>
            <person name="Salcher M."/>
            <person name="Ghai R."/>
            <person name="Kavagutti S V."/>
        </authorList>
    </citation>
    <scope>NUCLEOTIDE SEQUENCE</scope>
</reference>
<sequence length="120" mass="13858">MTKDEALKLTLEALERCVATCFDPYAHEQVMSWPEHFVNQTITAIKEALAQPERDYERGFIDGMQKQMQSSVDKAVNRMAQRTWVGLTDEDKSLFSSWLDHKTDDEVFTAIEAKLKEKNT</sequence>
<proteinExistence type="predicted"/>
<protein>
    <submittedName>
        <fullName evidence="1">Uncharacterized protein</fullName>
    </submittedName>
</protein>
<evidence type="ECO:0000313" key="1">
    <source>
        <dbReference type="EMBL" id="CAB4132795.1"/>
    </source>
</evidence>
<gene>
    <name evidence="1" type="ORF">UFOVP251_14</name>
</gene>
<name>A0A6J5LFF1_9CAUD</name>